<sequence>MAKRDKSSGNGSRLVYSTDVGRRCPQCARPVAECVCGKDRPASVGDGIVRIQRETKGRGGKAVTVVRGLPLAGAELKALAKALKQHCGVGGAIKDGNIEIQGDQREAIRSKLEKKGFTVKLAGG</sequence>
<dbReference type="RefSeq" id="WP_148068823.1">
    <property type="nucleotide sequence ID" value="NZ_VRZA01000004.1"/>
</dbReference>
<dbReference type="InterPro" id="IPR050318">
    <property type="entry name" value="DENR/SUI1_TIF"/>
</dbReference>
<dbReference type="GO" id="GO:0001731">
    <property type="term" value="P:formation of translation preinitiation complex"/>
    <property type="evidence" value="ECO:0007669"/>
    <property type="project" value="TreeGrafter"/>
</dbReference>
<name>A0A5C8ZZ69_9GAMM</name>
<comment type="similarity">
    <text evidence="1">Belongs to the SUI1 family.</text>
</comment>
<evidence type="ECO:0000256" key="3">
    <source>
        <dbReference type="ARBA" id="ARBA00022917"/>
    </source>
</evidence>
<evidence type="ECO:0000259" key="4">
    <source>
        <dbReference type="PROSITE" id="PS50296"/>
    </source>
</evidence>
<organism evidence="5 6">
    <name type="scientific">Parahaliea maris</name>
    <dbReference type="NCBI Taxonomy" id="2716870"/>
    <lineage>
        <taxon>Bacteria</taxon>
        <taxon>Pseudomonadati</taxon>
        <taxon>Pseudomonadota</taxon>
        <taxon>Gammaproteobacteria</taxon>
        <taxon>Cellvibrionales</taxon>
        <taxon>Halieaceae</taxon>
        <taxon>Parahaliea</taxon>
    </lineage>
</organism>
<dbReference type="CDD" id="cd11567">
    <property type="entry name" value="YciH_like"/>
    <property type="match status" value="1"/>
</dbReference>
<dbReference type="GO" id="GO:0006417">
    <property type="term" value="P:regulation of translation"/>
    <property type="evidence" value="ECO:0007669"/>
    <property type="project" value="UniProtKB-KW"/>
</dbReference>
<dbReference type="InterPro" id="IPR036877">
    <property type="entry name" value="SUI1_dom_sf"/>
</dbReference>
<evidence type="ECO:0000313" key="5">
    <source>
        <dbReference type="EMBL" id="TXS92820.1"/>
    </source>
</evidence>
<proteinExistence type="inferred from homology"/>
<keyword evidence="3" id="KW-0648">Protein biosynthesis</keyword>
<evidence type="ECO:0000256" key="2">
    <source>
        <dbReference type="ARBA" id="ARBA00022845"/>
    </source>
</evidence>
<accession>A0A5C8ZZ69</accession>
<dbReference type="PROSITE" id="PS50296">
    <property type="entry name" value="SUI1"/>
    <property type="match status" value="1"/>
</dbReference>
<dbReference type="FunFam" id="3.30.780.10:FF:000002">
    <property type="entry name" value="Stress response translation initiation inhibitor"/>
    <property type="match status" value="1"/>
</dbReference>
<dbReference type="NCBIfam" id="TIGR01158">
    <property type="entry name" value="SUI1_rel"/>
    <property type="match status" value="1"/>
</dbReference>
<dbReference type="GO" id="GO:0003729">
    <property type="term" value="F:mRNA binding"/>
    <property type="evidence" value="ECO:0007669"/>
    <property type="project" value="TreeGrafter"/>
</dbReference>
<reference evidence="5 6" key="1">
    <citation type="submission" date="2019-08" db="EMBL/GenBank/DDBJ databases">
        <title>Parahaliea maris sp. nov., isolated from the surface seawater.</title>
        <authorList>
            <person name="Liu Y."/>
        </authorList>
    </citation>
    <scope>NUCLEOTIDE SEQUENCE [LARGE SCALE GENOMIC DNA]</scope>
    <source>
        <strain evidence="5 6">HSLHS9</strain>
    </source>
</reference>
<dbReference type="Gene3D" id="3.30.780.10">
    <property type="entry name" value="SUI1-like domain"/>
    <property type="match status" value="1"/>
</dbReference>
<dbReference type="GO" id="GO:0003743">
    <property type="term" value="F:translation initiation factor activity"/>
    <property type="evidence" value="ECO:0007669"/>
    <property type="project" value="UniProtKB-KW"/>
</dbReference>
<keyword evidence="6" id="KW-1185">Reference proteome</keyword>
<dbReference type="InterPro" id="IPR005872">
    <property type="entry name" value="SUI1_arc_bac"/>
</dbReference>
<dbReference type="SUPFAM" id="SSF55159">
    <property type="entry name" value="eIF1-like"/>
    <property type="match status" value="1"/>
</dbReference>
<dbReference type="NCBIfam" id="NF005297">
    <property type="entry name" value="PRK06824.1"/>
    <property type="match status" value="1"/>
</dbReference>
<gene>
    <name evidence="5" type="ORF">FV139_12685</name>
</gene>
<dbReference type="AlphaFoldDB" id="A0A5C8ZZ69"/>
<keyword evidence="5" id="KW-0396">Initiation factor</keyword>
<dbReference type="Pfam" id="PF01253">
    <property type="entry name" value="SUI1"/>
    <property type="match status" value="1"/>
</dbReference>
<feature type="domain" description="SUI1" evidence="4">
    <location>
        <begin position="50"/>
        <end position="116"/>
    </location>
</feature>
<dbReference type="PIRSF" id="PIRSF037511">
    <property type="entry name" value="Transl_init_SUI1_pro"/>
    <property type="match status" value="1"/>
</dbReference>
<keyword evidence="2" id="KW-0810">Translation regulation</keyword>
<dbReference type="GO" id="GO:0002188">
    <property type="term" value="P:translation reinitiation"/>
    <property type="evidence" value="ECO:0007669"/>
    <property type="project" value="TreeGrafter"/>
</dbReference>
<dbReference type="InterPro" id="IPR001950">
    <property type="entry name" value="SUI1"/>
</dbReference>
<dbReference type="EMBL" id="VRZA01000004">
    <property type="protein sequence ID" value="TXS92820.1"/>
    <property type="molecule type" value="Genomic_DNA"/>
</dbReference>
<protein>
    <submittedName>
        <fullName evidence="5">Translation initiation factor Sui1</fullName>
    </submittedName>
</protein>
<evidence type="ECO:0000256" key="1">
    <source>
        <dbReference type="ARBA" id="ARBA00005422"/>
    </source>
</evidence>
<dbReference type="PANTHER" id="PTHR12789:SF0">
    <property type="entry name" value="DENSITY-REGULATED PROTEIN"/>
    <property type="match status" value="1"/>
</dbReference>
<comment type="caution">
    <text evidence="5">The sequence shown here is derived from an EMBL/GenBank/DDBJ whole genome shotgun (WGS) entry which is preliminary data.</text>
</comment>
<evidence type="ECO:0000313" key="6">
    <source>
        <dbReference type="Proteomes" id="UP000321039"/>
    </source>
</evidence>
<dbReference type="PANTHER" id="PTHR12789">
    <property type="entry name" value="DENSITY-REGULATED PROTEIN HOMOLOG"/>
    <property type="match status" value="1"/>
</dbReference>
<dbReference type="Proteomes" id="UP000321039">
    <property type="component" value="Unassembled WGS sequence"/>
</dbReference>